<feature type="compositionally biased region" description="Polar residues" evidence="1">
    <location>
        <begin position="48"/>
        <end position="60"/>
    </location>
</feature>
<dbReference type="PROSITE" id="PS50011">
    <property type="entry name" value="PROTEIN_KINASE_DOM"/>
    <property type="match status" value="1"/>
</dbReference>
<dbReference type="PROSITE" id="PS00108">
    <property type="entry name" value="PROTEIN_KINASE_ST"/>
    <property type="match status" value="1"/>
</dbReference>
<dbReference type="InterPro" id="IPR011009">
    <property type="entry name" value="Kinase-like_dom_sf"/>
</dbReference>
<dbReference type="EMBL" id="JAAOAN010000269">
    <property type="protein sequence ID" value="KAF5713092.1"/>
    <property type="molecule type" value="Genomic_DNA"/>
</dbReference>
<keyword evidence="3" id="KW-0418">Kinase</keyword>
<keyword evidence="3" id="KW-0808">Transferase</keyword>
<feature type="compositionally biased region" description="Basic and acidic residues" evidence="1">
    <location>
        <begin position="37"/>
        <end position="47"/>
    </location>
</feature>
<dbReference type="GO" id="GO:0005737">
    <property type="term" value="C:cytoplasm"/>
    <property type="evidence" value="ECO:0007669"/>
    <property type="project" value="TreeGrafter"/>
</dbReference>
<dbReference type="OrthoDB" id="9992527at2759"/>
<feature type="domain" description="Protein kinase" evidence="2">
    <location>
        <begin position="711"/>
        <end position="1051"/>
    </location>
</feature>
<dbReference type="Proteomes" id="UP000544331">
    <property type="component" value="Unassembled WGS sequence"/>
</dbReference>
<dbReference type="Gene3D" id="1.10.510.10">
    <property type="entry name" value="Transferase(Phosphotransferase) domain 1"/>
    <property type="match status" value="1"/>
</dbReference>
<dbReference type="PANTHER" id="PTHR44167">
    <property type="entry name" value="OVARIAN-SPECIFIC SERINE/THREONINE-PROTEIN KINASE LOK-RELATED"/>
    <property type="match status" value="1"/>
</dbReference>
<proteinExistence type="predicted"/>
<comment type="caution">
    <text evidence="3">The sequence shown here is derived from an EMBL/GenBank/DDBJ whole genome shotgun (WGS) entry which is preliminary data.</text>
</comment>
<dbReference type="InterPro" id="IPR008271">
    <property type="entry name" value="Ser/Thr_kinase_AS"/>
</dbReference>
<organism evidence="3 4">
    <name type="scientific">Fusarium mundagurra</name>
    <dbReference type="NCBI Taxonomy" id="1567541"/>
    <lineage>
        <taxon>Eukaryota</taxon>
        <taxon>Fungi</taxon>
        <taxon>Dikarya</taxon>
        <taxon>Ascomycota</taxon>
        <taxon>Pezizomycotina</taxon>
        <taxon>Sordariomycetes</taxon>
        <taxon>Hypocreomycetidae</taxon>
        <taxon>Hypocreales</taxon>
        <taxon>Nectriaceae</taxon>
        <taxon>Fusarium</taxon>
        <taxon>Fusarium fujikuroi species complex</taxon>
    </lineage>
</organism>
<dbReference type="SUPFAM" id="SSF56112">
    <property type="entry name" value="Protein kinase-like (PK-like)"/>
    <property type="match status" value="1"/>
</dbReference>
<dbReference type="InterPro" id="IPR000719">
    <property type="entry name" value="Prot_kinase_dom"/>
</dbReference>
<dbReference type="GO" id="GO:0005634">
    <property type="term" value="C:nucleus"/>
    <property type="evidence" value="ECO:0007669"/>
    <property type="project" value="TreeGrafter"/>
</dbReference>
<evidence type="ECO:0000256" key="1">
    <source>
        <dbReference type="SAM" id="MobiDB-lite"/>
    </source>
</evidence>
<feature type="compositionally biased region" description="Polar residues" evidence="1">
    <location>
        <begin position="1080"/>
        <end position="1115"/>
    </location>
</feature>
<sequence length="1386" mass="155921">MSRDHSTVVQSPLNEILRRRGLVNFFRSVEAKVSRHLPEKSSSERFTDSQNNLGTAFSNPIQLSERDSDVGIRTPDTVNDSLRNPLRIPSCSPQIFVYPRGDAHIPAIYHERFETLKGIFRDNTGEDPQLAEAQEYIDYSLRLCGTSPQDCVPSILVFCRPAEFKNLRTLLTSPQMKYQYALRRHELKYPWTENRMLAAEQGHKPFFNIYFWREKRPRELYWGRSPVLLRQETIEAYRPPRNPPSSISSTTMLGSVVQLPGLDQRCSTLGCVIKVDSDYYAITTMHMFKTSQSSGESPSVVESDSDNSTAPTVFTGIGVPLHNNKEMFEPDVYELLAEDDYDITDVQYDSLSEDEDCEADQTDDWSLDTGGSTLHQPSDGHHSEDTKEMLALFPSTQQLQASGELDLDWALIKVTNSDHCHLNAFYPSGRRSESMSLGKVAQSQPQSETPVLIVTSGKVPQKGFLQPGVTFLGGISGKTPSSVWTVVLDDGSSLRKGDSGSVVVDATSYDVYGHVVGCNPMGEIYISPYRAILRQIRRLFPEAAPLQQAQINAQEILISRPCFPMTKFPLFRDSRWNMVLMPSNATTKFCSTVQKLLMEYLRDNLIDGVNGEGKAVPYIPISALKTYFTKSHIDTIMRSSKVAHPDITTVTADFHTSYLRILSILSYIGYSDSINWFTSNHLQDCDLPLDERNLQHKPPWFNAFLEQQWKFCPIIISPDGNFKRVLPSKTIFPVTYEKLIRGKNEWTDSPRLWQVKVHPGYSHKLEGDLVVFKVYQGTRGHDMYTAETNIYSKVLKGTDSAITRTLTGFSFPESQRSIAVFEHANGGSLIDFFHTNSPPSSNEDILQFWKQILKLIETIAILHEAHAPDKLSKSSSGLVHQDIKPENILVYSKDENDSISGIDFKFDGCTLFEPKETPFLDRNRMYLPPGYSSNLPAIHSAEVDIWSLGAVFSDCLVWLISGEADRERYRGRRMMELLDPDPCYHDGVKRLQAVDEFHELAILHKKDDDLITPFMSRTILLKMLAPTRERCTAMEITQSFQAEVKRLRPSLSSIPTIPQPSSPGSVVADLSLARVLPEASRTNPTSPMVSGSLGLTPSGQSSVFGEQNSSSVADNESSEGEATVETVYGLLKDKEDLSVSKRSFVNIAIREVRKDIAKRRIAQSSWDFHRDQASQKGSMDDFSCMEHHKRQVMKTARVLSYMWKKDVDQDEMELFFASEATKKPRKFKKSSKIEQWIKHANVVKGACDMGTCLDSVLKSVCDNGKPRPIRIYILTNGVWEGTSGGSGAEGVIRTISRKCHDLRASGRELSGLSIQFIQFGDDHEGTRNLRRVERANSDLASVRHFTDSVPYIMSAGNHRPETPIPKISSLENEVQSIDSGAELRVI</sequence>
<dbReference type="GO" id="GO:0044773">
    <property type="term" value="P:mitotic DNA damage checkpoint signaling"/>
    <property type="evidence" value="ECO:0007669"/>
    <property type="project" value="TreeGrafter"/>
</dbReference>
<dbReference type="GO" id="GO:0004674">
    <property type="term" value="F:protein serine/threonine kinase activity"/>
    <property type="evidence" value="ECO:0007669"/>
    <property type="project" value="TreeGrafter"/>
</dbReference>
<feature type="region of interest" description="Disordered" evidence="1">
    <location>
        <begin position="37"/>
        <end position="60"/>
    </location>
</feature>
<dbReference type="PANTHER" id="PTHR44167:SF24">
    <property type="entry name" value="SERINE_THREONINE-PROTEIN KINASE CHK2"/>
    <property type="match status" value="1"/>
</dbReference>
<dbReference type="Pfam" id="PF00069">
    <property type="entry name" value="Pkinase"/>
    <property type="match status" value="1"/>
</dbReference>
<protein>
    <submittedName>
        <fullName evidence="3">Serine threonine kinase</fullName>
    </submittedName>
</protein>
<feature type="region of interest" description="Disordered" evidence="1">
    <location>
        <begin position="1078"/>
        <end position="1120"/>
    </location>
</feature>
<feature type="region of interest" description="Disordered" evidence="1">
    <location>
        <begin position="352"/>
        <end position="384"/>
    </location>
</feature>
<name>A0A8H5YIZ1_9HYPO</name>
<keyword evidence="4" id="KW-1185">Reference proteome</keyword>
<reference evidence="3 4" key="1">
    <citation type="submission" date="2020-05" db="EMBL/GenBank/DDBJ databases">
        <title>Identification and distribution of gene clusters putatively required for synthesis of sphingolipid metabolism inhibitors in phylogenetically diverse species of the filamentous fungus Fusarium.</title>
        <authorList>
            <person name="Kim H.-S."/>
            <person name="Busman M."/>
            <person name="Brown D.W."/>
            <person name="Divon H."/>
            <person name="Uhlig S."/>
            <person name="Proctor R.H."/>
        </authorList>
    </citation>
    <scope>NUCLEOTIDE SEQUENCE [LARGE SCALE GENOMIC DNA]</scope>
    <source>
        <strain evidence="3 4">NRRL 66235</strain>
    </source>
</reference>
<gene>
    <name evidence="3" type="ORF">FMUND_8112</name>
</gene>
<dbReference type="SMART" id="SM00220">
    <property type="entry name" value="S_TKc"/>
    <property type="match status" value="1"/>
</dbReference>
<feature type="compositionally biased region" description="Acidic residues" evidence="1">
    <location>
        <begin position="352"/>
        <end position="366"/>
    </location>
</feature>
<dbReference type="GO" id="GO:0005524">
    <property type="term" value="F:ATP binding"/>
    <property type="evidence" value="ECO:0007669"/>
    <property type="project" value="InterPro"/>
</dbReference>
<evidence type="ECO:0000313" key="4">
    <source>
        <dbReference type="Proteomes" id="UP000544331"/>
    </source>
</evidence>
<evidence type="ECO:0000259" key="2">
    <source>
        <dbReference type="PROSITE" id="PS50011"/>
    </source>
</evidence>
<accession>A0A8H5YIZ1</accession>
<evidence type="ECO:0000313" key="3">
    <source>
        <dbReference type="EMBL" id="KAF5713092.1"/>
    </source>
</evidence>